<organism evidence="1 2">
    <name type="scientific">Mesorhizobium kowhaii</name>
    <dbReference type="NCBI Taxonomy" id="1300272"/>
    <lineage>
        <taxon>Bacteria</taxon>
        <taxon>Pseudomonadati</taxon>
        <taxon>Pseudomonadota</taxon>
        <taxon>Alphaproteobacteria</taxon>
        <taxon>Hyphomicrobiales</taxon>
        <taxon>Phyllobacteriaceae</taxon>
        <taxon>Mesorhizobium</taxon>
    </lineage>
</organism>
<gene>
    <name evidence="1" type="ORF">B5V02_22195</name>
</gene>
<evidence type="ECO:0000313" key="2">
    <source>
        <dbReference type="Proteomes" id="UP000248616"/>
    </source>
</evidence>
<accession>A0A2W7CHH8</accession>
<keyword evidence="2" id="KW-1185">Reference proteome</keyword>
<name>A0A2W7CHH8_9HYPH</name>
<dbReference type="EMBL" id="MZXV01000051">
    <property type="protein sequence ID" value="PZV35953.1"/>
    <property type="molecule type" value="Genomic_DNA"/>
</dbReference>
<reference evidence="2" key="1">
    <citation type="submission" date="2017-03" db="EMBL/GenBank/DDBJ databases">
        <authorList>
            <person name="Safronova V.I."/>
            <person name="Sazanova A.L."/>
            <person name="Chirak E.R."/>
        </authorList>
    </citation>
    <scope>NUCLEOTIDE SEQUENCE [LARGE SCALE GENOMIC DNA]</scope>
    <source>
        <strain evidence="2">Ach-343</strain>
    </source>
</reference>
<sequence>MWIVGGIILGVVAWYLLRNGKRNGDPLNRKCSAEICEYLTGSDQLSASDIAEIFMRNARYRTQARHIVSMVPAILIKAGYPREQSTSFVPIMYQAAALIPE</sequence>
<dbReference type="Proteomes" id="UP000248616">
    <property type="component" value="Unassembled WGS sequence"/>
</dbReference>
<evidence type="ECO:0000313" key="1">
    <source>
        <dbReference type="EMBL" id="PZV35953.1"/>
    </source>
</evidence>
<proteinExistence type="predicted"/>
<protein>
    <submittedName>
        <fullName evidence="1">Uncharacterized protein</fullName>
    </submittedName>
</protein>
<dbReference type="AlphaFoldDB" id="A0A2W7CHH8"/>
<comment type="caution">
    <text evidence="1">The sequence shown here is derived from an EMBL/GenBank/DDBJ whole genome shotgun (WGS) entry which is preliminary data.</text>
</comment>